<dbReference type="GO" id="GO:0042981">
    <property type="term" value="P:regulation of apoptotic process"/>
    <property type="evidence" value="ECO:0007669"/>
    <property type="project" value="UniProtKB-ARBA"/>
</dbReference>
<keyword evidence="6" id="KW-0963">Cytoplasm</keyword>
<dbReference type="GeneID" id="20247925"/>
<dbReference type="InterPro" id="IPR018936">
    <property type="entry name" value="PI3/4_kinase_CS"/>
</dbReference>
<dbReference type="OMA" id="SEVYMKW"/>
<keyword evidence="15" id="KW-0238">DNA-binding</keyword>
<evidence type="ECO:0000313" key="30">
    <source>
        <dbReference type="Proteomes" id="UP000030746"/>
    </source>
</evidence>
<dbReference type="GO" id="GO:0005654">
    <property type="term" value="C:nucleoplasm"/>
    <property type="evidence" value="ECO:0007669"/>
    <property type="project" value="UniProtKB-ARBA"/>
</dbReference>
<evidence type="ECO:0000256" key="23">
    <source>
        <dbReference type="RuleBase" id="RU365027"/>
    </source>
</evidence>
<dbReference type="GO" id="GO:0010557">
    <property type="term" value="P:positive regulation of macromolecule biosynthetic process"/>
    <property type="evidence" value="ECO:0007669"/>
    <property type="project" value="UniProtKB-ARBA"/>
</dbReference>
<dbReference type="GO" id="GO:1901701">
    <property type="term" value="P:cellular response to oxygen-containing compound"/>
    <property type="evidence" value="ECO:0007669"/>
    <property type="project" value="UniProtKB-ARBA"/>
</dbReference>
<evidence type="ECO:0000256" key="4">
    <source>
        <dbReference type="ARBA" id="ARBA00004541"/>
    </source>
</evidence>
<evidence type="ECO:0000256" key="7">
    <source>
        <dbReference type="ARBA" id="ARBA00022527"/>
    </source>
</evidence>
<dbReference type="CDD" id="cd05171">
    <property type="entry name" value="PIKKc_ATM"/>
    <property type="match status" value="1"/>
</dbReference>
<dbReference type="GO" id="GO:0006281">
    <property type="term" value="P:DNA repair"/>
    <property type="evidence" value="ECO:0007669"/>
    <property type="project" value="InterPro"/>
</dbReference>
<keyword evidence="30" id="KW-1185">Reference proteome</keyword>
<dbReference type="GO" id="GO:0005777">
    <property type="term" value="C:peroxisome"/>
    <property type="evidence" value="ECO:0007669"/>
    <property type="project" value="UniProtKB-SubCell"/>
</dbReference>
<dbReference type="InterPro" id="IPR038980">
    <property type="entry name" value="ATM_plant"/>
</dbReference>
<evidence type="ECO:0000256" key="9">
    <source>
        <dbReference type="ARBA" id="ARBA00022679"/>
    </source>
</evidence>
<keyword evidence="10 23" id="KW-0547">Nucleotide-binding</keyword>
<dbReference type="InterPro" id="IPR036940">
    <property type="entry name" value="PI3/4_kinase_cat_sf"/>
</dbReference>
<dbReference type="Gene3D" id="3.30.1010.10">
    <property type="entry name" value="Phosphatidylinositol 3-kinase Catalytic Subunit, Chain A, domain 4"/>
    <property type="match status" value="1"/>
</dbReference>
<dbReference type="GO" id="GO:1904358">
    <property type="term" value="P:positive regulation of telomere maintenance via telomere lengthening"/>
    <property type="evidence" value="ECO:0007669"/>
    <property type="project" value="UniProtKB-ARBA"/>
</dbReference>
<evidence type="ECO:0000256" key="10">
    <source>
        <dbReference type="ARBA" id="ARBA00022741"/>
    </source>
</evidence>
<dbReference type="GO" id="GO:0031410">
    <property type="term" value="C:cytoplasmic vesicle"/>
    <property type="evidence" value="ECO:0007669"/>
    <property type="project" value="UniProtKB-SubCell"/>
</dbReference>
<dbReference type="InterPro" id="IPR021668">
    <property type="entry name" value="TAN"/>
</dbReference>
<evidence type="ECO:0000256" key="6">
    <source>
        <dbReference type="ARBA" id="ARBA00022490"/>
    </source>
</evidence>
<keyword evidence="14" id="KW-0007">Acetylation</keyword>
<dbReference type="STRING" id="225164.V3ZYA6"/>
<dbReference type="PROSITE" id="PS51189">
    <property type="entry name" value="FAT"/>
    <property type="match status" value="1"/>
</dbReference>
<evidence type="ECO:0000256" key="2">
    <source>
        <dbReference type="ARBA" id="ARBA00004275"/>
    </source>
</evidence>
<dbReference type="Proteomes" id="UP000030746">
    <property type="component" value="Unassembled WGS sequence"/>
</dbReference>
<accession>V3ZYA6</accession>
<evidence type="ECO:0000313" key="29">
    <source>
        <dbReference type="EMBL" id="ESO89357.1"/>
    </source>
</evidence>
<dbReference type="CTD" id="20247925"/>
<comment type="subcellular location">
    <subcellularLocation>
        <location evidence="3">Cytoplasm</location>
        <location evidence="3">Cytoskeleton</location>
        <location evidence="3">Microtubule organizing center</location>
        <location evidence="3">Centrosome</location>
    </subcellularLocation>
    <subcellularLocation>
        <location evidence="4">Cytoplasmic vesicle</location>
    </subcellularLocation>
    <subcellularLocation>
        <location evidence="1 23">Nucleus</location>
    </subcellularLocation>
    <subcellularLocation>
        <location evidence="2">Peroxisome</location>
    </subcellularLocation>
</comment>
<dbReference type="Gene3D" id="1.10.1070.11">
    <property type="entry name" value="Phosphatidylinositol 3-/4-kinase, catalytic domain"/>
    <property type="match status" value="1"/>
</dbReference>
<feature type="region of interest" description="Disordered" evidence="25">
    <location>
        <begin position="2531"/>
        <end position="2554"/>
    </location>
</feature>
<evidence type="ECO:0000256" key="5">
    <source>
        <dbReference type="ARBA" id="ARBA00010769"/>
    </source>
</evidence>
<keyword evidence="16" id="KW-0576">Peroxisome</keyword>
<dbReference type="SMART" id="SM00146">
    <property type="entry name" value="PI3Kc"/>
    <property type="match status" value="1"/>
</dbReference>
<dbReference type="RefSeq" id="XP_009060383.1">
    <property type="nucleotide sequence ID" value="XM_009062135.1"/>
</dbReference>
<gene>
    <name evidence="29" type="ORF">LOTGIDRAFT_229208</name>
</gene>
<feature type="domain" description="FATC" evidence="28">
    <location>
        <begin position="2988"/>
        <end position="3020"/>
    </location>
</feature>
<evidence type="ECO:0000256" key="11">
    <source>
        <dbReference type="ARBA" id="ARBA00022763"/>
    </source>
</evidence>
<evidence type="ECO:0000259" key="28">
    <source>
        <dbReference type="PROSITE" id="PS51190"/>
    </source>
</evidence>
<evidence type="ECO:0000256" key="15">
    <source>
        <dbReference type="ARBA" id="ARBA00023125"/>
    </source>
</evidence>
<evidence type="ECO:0000256" key="24">
    <source>
        <dbReference type="SAM" id="Coils"/>
    </source>
</evidence>
<evidence type="ECO:0000256" key="17">
    <source>
        <dbReference type="ARBA" id="ARBA00023212"/>
    </source>
</evidence>
<keyword evidence="17" id="KW-0206">Cytoskeleton</keyword>
<dbReference type="Pfam" id="PF00454">
    <property type="entry name" value="PI3_PI4_kinase"/>
    <property type="match status" value="1"/>
</dbReference>
<dbReference type="FunFam" id="1.10.1070.11:FF:000011">
    <property type="entry name" value="Serine-protein kinase ATM"/>
    <property type="match status" value="1"/>
</dbReference>
<keyword evidence="13 23" id="KW-0067">ATP-binding</keyword>
<dbReference type="SMART" id="SM01342">
    <property type="entry name" value="TAN"/>
    <property type="match status" value="1"/>
</dbReference>
<dbReference type="GO" id="GO:0032210">
    <property type="term" value="P:regulation of telomere maintenance via telomerase"/>
    <property type="evidence" value="ECO:0007669"/>
    <property type="project" value="UniProtKB-ARBA"/>
</dbReference>
<protein>
    <recommendedName>
        <fullName evidence="23">non-specific serine/threonine protein kinase</fullName>
        <ecNumber evidence="23">2.7.11.1</ecNumber>
    </recommendedName>
</protein>
<dbReference type="Pfam" id="PF11640">
    <property type="entry name" value="TAN"/>
    <property type="match status" value="1"/>
</dbReference>
<keyword evidence="20" id="KW-0968">Cytoplasmic vesicle</keyword>
<dbReference type="GO" id="GO:0106310">
    <property type="term" value="F:protein serine kinase activity"/>
    <property type="evidence" value="ECO:0007669"/>
    <property type="project" value="RHEA"/>
</dbReference>
<dbReference type="PANTHER" id="PTHR37079">
    <property type="entry name" value="SERINE/THREONINE-PROTEIN KINASE ATM"/>
    <property type="match status" value="1"/>
</dbReference>
<evidence type="ECO:0000256" key="13">
    <source>
        <dbReference type="ARBA" id="ARBA00022840"/>
    </source>
</evidence>
<evidence type="ECO:0000256" key="14">
    <source>
        <dbReference type="ARBA" id="ARBA00022990"/>
    </source>
</evidence>
<dbReference type="PANTHER" id="PTHR37079:SF4">
    <property type="entry name" value="SERINE_THREONINE-PROTEIN KINASE ATM"/>
    <property type="match status" value="1"/>
</dbReference>
<evidence type="ECO:0000256" key="22">
    <source>
        <dbReference type="ARBA" id="ARBA00048977"/>
    </source>
</evidence>
<dbReference type="GO" id="GO:0043068">
    <property type="term" value="P:positive regulation of programmed cell death"/>
    <property type="evidence" value="ECO:0007669"/>
    <property type="project" value="UniProtKB-ARBA"/>
</dbReference>
<comment type="catalytic activity">
    <reaction evidence="22">
        <text>L-seryl-[protein] + ATP = O-phospho-L-seryl-[protein] + ADP + H(+)</text>
        <dbReference type="Rhea" id="RHEA:17989"/>
        <dbReference type="Rhea" id="RHEA-COMP:9863"/>
        <dbReference type="Rhea" id="RHEA-COMP:11604"/>
        <dbReference type="ChEBI" id="CHEBI:15378"/>
        <dbReference type="ChEBI" id="CHEBI:29999"/>
        <dbReference type="ChEBI" id="CHEBI:30616"/>
        <dbReference type="ChEBI" id="CHEBI:83421"/>
        <dbReference type="ChEBI" id="CHEBI:456216"/>
        <dbReference type="EC" id="2.7.11.1"/>
    </reaction>
    <physiologicalReaction direction="left-to-right" evidence="22">
        <dbReference type="Rhea" id="RHEA:17990"/>
    </physiologicalReaction>
</comment>
<dbReference type="InterPro" id="IPR003152">
    <property type="entry name" value="FATC_dom"/>
</dbReference>
<dbReference type="PROSITE" id="PS00916">
    <property type="entry name" value="PI3_4_KINASE_2"/>
    <property type="match status" value="1"/>
</dbReference>
<feature type="region of interest" description="Disordered" evidence="25">
    <location>
        <begin position="825"/>
        <end position="845"/>
    </location>
</feature>
<evidence type="ECO:0000256" key="12">
    <source>
        <dbReference type="ARBA" id="ARBA00022777"/>
    </source>
</evidence>
<dbReference type="PROSITE" id="PS50290">
    <property type="entry name" value="PI3_4_KINASE_3"/>
    <property type="match status" value="1"/>
</dbReference>
<evidence type="ECO:0000256" key="25">
    <source>
        <dbReference type="SAM" id="MobiDB-lite"/>
    </source>
</evidence>
<evidence type="ECO:0000256" key="20">
    <source>
        <dbReference type="ARBA" id="ARBA00023329"/>
    </source>
</evidence>
<evidence type="ECO:0000259" key="26">
    <source>
        <dbReference type="PROSITE" id="PS50290"/>
    </source>
</evidence>
<proteinExistence type="inferred from homology"/>
<dbReference type="PROSITE" id="PS51190">
    <property type="entry name" value="FATC"/>
    <property type="match status" value="1"/>
</dbReference>
<keyword evidence="7 23" id="KW-0723">Serine/threonine-protein kinase</keyword>
<keyword evidence="12 23" id="KW-0418">Kinase</keyword>
<keyword evidence="11 23" id="KW-0227">DNA damage</keyword>
<evidence type="ECO:0000256" key="8">
    <source>
        <dbReference type="ARBA" id="ARBA00022553"/>
    </source>
</evidence>
<evidence type="ECO:0000256" key="21">
    <source>
        <dbReference type="ARBA" id="ARBA00047899"/>
    </source>
</evidence>
<dbReference type="SUPFAM" id="SSF48371">
    <property type="entry name" value="ARM repeat"/>
    <property type="match status" value="1"/>
</dbReference>
<dbReference type="Pfam" id="PF02260">
    <property type="entry name" value="FATC"/>
    <property type="match status" value="1"/>
</dbReference>
<dbReference type="HOGENOM" id="CLU_000178_3_1_1"/>
<reference evidence="29 30" key="1">
    <citation type="journal article" date="2013" name="Nature">
        <title>Insights into bilaterian evolution from three spiralian genomes.</title>
        <authorList>
            <person name="Simakov O."/>
            <person name="Marletaz F."/>
            <person name="Cho S.J."/>
            <person name="Edsinger-Gonzales E."/>
            <person name="Havlak P."/>
            <person name="Hellsten U."/>
            <person name="Kuo D.H."/>
            <person name="Larsson T."/>
            <person name="Lv J."/>
            <person name="Arendt D."/>
            <person name="Savage R."/>
            <person name="Osoegawa K."/>
            <person name="de Jong P."/>
            <person name="Grimwood J."/>
            <person name="Chapman J.A."/>
            <person name="Shapiro H."/>
            <person name="Aerts A."/>
            <person name="Otillar R.P."/>
            <person name="Terry A.Y."/>
            <person name="Boore J.L."/>
            <person name="Grigoriev I.V."/>
            <person name="Lindberg D.R."/>
            <person name="Seaver E.C."/>
            <person name="Weisblat D.A."/>
            <person name="Putnam N.H."/>
            <person name="Rokhsar D.S."/>
        </authorList>
    </citation>
    <scope>NUCLEOTIDE SEQUENCE [LARGE SCALE GENOMIC DNA]</scope>
</reference>
<dbReference type="Pfam" id="PF02259">
    <property type="entry name" value="FAT"/>
    <property type="match status" value="1"/>
</dbReference>
<dbReference type="KEGG" id="lgi:LOTGIDRAFT_229208"/>
<evidence type="ECO:0000256" key="3">
    <source>
        <dbReference type="ARBA" id="ARBA00004300"/>
    </source>
</evidence>
<evidence type="ECO:0000256" key="16">
    <source>
        <dbReference type="ARBA" id="ARBA00023140"/>
    </source>
</evidence>
<dbReference type="OrthoDB" id="381190at2759"/>
<dbReference type="SMART" id="SM01343">
    <property type="entry name" value="FATC"/>
    <property type="match status" value="1"/>
</dbReference>
<dbReference type="InterPro" id="IPR000403">
    <property type="entry name" value="PI3/4_kinase_cat_dom"/>
</dbReference>
<dbReference type="InterPro" id="IPR011009">
    <property type="entry name" value="Kinase-like_dom_sf"/>
</dbReference>
<dbReference type="GO" id="GO:0010212">
    <property type="term" value="P:response to ionizing radiation"/>
    <property type="evidence" value="ECO:0007669"/>
    <property type="project" value="UniProtKB-ARBA"/>
</dbReference>
<comment type="catalytic activity">
    <reaction evidence="21 23">
        <text>L-threonyl-[protein] + ATP = O-phospho-L-threonyl-[protein] + ADP + H(+)</text>
        <dbReference type="Rhea" id="RHEA:46608"/>
        <dbReference type="Rhea" id="RHEA-COMP:11060"/>
        <dbReference type="Rhea" id="RHEA-COMP:11605"/>
        <dbReference type="ChEBI" id="CHEBI:15378"/>
        <dbReference type="ChEBI" id="CHEBI:30013"/>
        <dbReference type="ChEBI" id="CHEBI:30616"/>
        <dbReference type="ChEBI" id="CHEBI:61977"/>
        <dbReference type="ChEBI" id="CHEBI:456216"/>
        <dbReference type="EC" id="2.7.11.1"/>
    </reaction>
</comment>
<name>V3ZYA6_LOTGI</name>
<dbReference type="PROSITE" id="PS00915">
    <property type="entry name" value="PI3_4_KINASE_1"/>
    <property type="match status" value="1"/>
</dbReference>
<evidence type="ECO:0000256" key="19">
    <source>
        <dbReference type="ARBA" id="ARBA00023306"/>
    </source>
</evidence>
<organism evidence="29 30">
    <name type="scientific">Lottia gigantea</name>
    <name type="common">Giant owl limpet</name>
    <dbReference type="NCBI Taxonomy" id="225164"/>
    <lineage>
        <taxon>Eukaryota</taxon>
        <taxon>Metazoa</taxon>
        <taxon>Spiralia</taxon>
        <taxon>Lophotrochozoa</taxon>
        <taxon>Mollusca</taxon>
        <taxon>Gastropoda</taxon>
        <taxon>Patellogastropoda</taxon>
        <taxon>Lottioidea</taxon>
        <taxon>Lottiidae</taxon>
        <taxon>Lottia</taxon>
    </lineage>
</organism>
<evidence type="ECO:0000256" key="18">
    <source>
        <dbReference type="ARBA" id="ARBA00023242"/>
    </source>
</evidence>
<dbReference type="EMBL" id="KB202619">
    <property type="protein sequence ID" value="ESO89357.1"/>
    <property type="molecule type" value="Genomic_DNA"/>
</dbReference>
<comment type="similarity">
    <text evidence="5 23">Belongs to the PI3/PI4-kinase family. ATM subfamily.</text>
</comment>
<keyword evidence="18 23" id="KW-0539">Nucleus</keyword>
<dbReference type="FunFam" id="3.30.1010.10:FF:000015">
    <property type="entry name" value="Serine-protein kinase ATM"/>
    <property type="match status" value="1"/>
</dbReference>
<dbReference type="InterPro" id="IPR014009">
    <property type="entry name" value="PIK_FAT"/>
</dbReference>
<evidence type="ECO:0000259" key="27">
    <source>
        <dbReference type="PROSITE" id="PS51189"/>
    </source>
</evidence>
<feature type="domain" description="PI3K/PI4K catalytic" evidence="26">
    <location>
        <begin position="2644"/>
        <end position="2960"/>
    </location>
</feature>
<dbReference type="GO" id="GO:0005524">
    <property type="term" value="F:ATP binding"/>
    <property type="evidence" value="ECO:0007669"/>
    <property type="project" value="UniProtKB-KW"/>
</dbReference>
<dbReference type="GO" id="GO:1904262">
    <property type="term" value="P:negative regulation of TORC1 signaling"/>
    <property type="evidence" value="ECO:0007669"/>
    <property type="project" value="UniProtKB-ARBA"/>
</dbReference>
<keyword evidence="24" id="KW-0175">Coiled coil</keyword>
<keyword evidence="9 23" id="KW-0808">Transferase</keyword>
<dbReference type="SUPFAM" id="SSF56112">
    <property type="entry name" value="Protein kinase-like (PK-like)"/>
    <property type="match status" value="1"/>
</dbReference>
<keyword evidence="19" id="KW-0131">Cell cycle</keyword>
<feature type="domain" description="FAT" evidence="27">
    <location>
        <begin position="1931"/>
        <end position="2523"/>
    </location>
</feature>
<dbReference type="EC" id="2.7.11.1" evidence="23"/>
<dbReference type="GO" id="GO:0004674">
    <property type="term" value="F:protein serine/threonine kinase activity"/>
    <property type="evidence" value="ECO:0007669"/>
    <property type="project" value="UniProtKB-KW"/>
</dbReference>
<sequence length="3020" mass="347507">MEKTYNTNSGTIRSSEGMDYLSDVHSCCRALVSDKITERKKSAERLHQLLGKTTVIQTIDINSDEKPSKKSRRLLTWDDIFKAVIQYVQIETEHIKKGKSTSATSQQTKEKKKQEVSGLVKYVVKTADKRGPRLKWNSLVTSILEILADDYMCASYGLDFSNILMKNVLPVRKYWIELKPESWHDLLREYFKLFVDEECKLDRVLMARLIHLLLSGASRQCDLHPKKIFQFYTEVFKNIRSEKATKVLEHILSSLNIFVLSVASNSRLQVCKLGENIFINLLYLWNNRPSPIMKDEIVSFLSIQLQSHHPGGSKSTANGAFALDWDQWMSHLRKLYEVLYTDLKEMGGRHRFSSSKDFALKQDYVELAADVCHQLFDDTATTIDVTQLPSTSTNGTPAKKRRLLSGWSTLRDIIIQFSNVMQVIPWLQLLSRVIEKYPNDIPQDELKPILDSLVHILEDCKRSEILKQVLICLKKIIEGYPVLHVIYPDLLKDCQVYWQKIWSATLRTVSSHRAELEGLHAPGFQLLTELIQQHLIVPEKYVWNLFLPSISTPTESSIYFISRYISSFELAENYKPSILGSGDISNGTSHPLRTHLLHWLLPSTDTNISDKQRIVCNPDKLACVLVGLTLRNPEAIRCKHTKEQLMQWTHLENVYLTSSLDCELEFEKSVECKDIKEQVKTCNITDLYDLLQRLLHNECRYYNDIAEDQLSTLENMALLCSLLSKTVYYLLEYDVLTEVTCQSCNIITDLKQLLSKFSTWLCDYKSRDGVNRLTTVLSNLHHMFTLPSLSHSAFIIQELNRKLTPSRLLDTLIEIAMDKLPRSNSKTDNIFGRPDRQSSSSSRRPVIDDLDDLGFGDTPSLQNQSEDLMEIDSEIPDSQDSDEVKDQTKVCVSLLNSDSLTEHQSIRLQVINLLCLWCSHNKKNASLPISIQASVETSFIRNKLTELLDESNFDCDKAIDLQILRCLVYVLTSDSHKVTEKDLENLTDGLRQVARFQRRDEDIILLCLKLLKILISYCIDYDDMPSTVQLECRDILLHLLSAYWKLKQEGQYTYSVRLMVAICMETFVKADPNREWSKIKTRGNNNNNTTEETSVIEELPKCLNDTSHEVRLFASSAIKRLFFNDNNQQIDDKMFVLIYQMCNDLLDLPDKISADRKLDEVRNRTSTLLLTLSTTAIYSQLVEKKAVFAFCQMIREKGIEIHLVRKILCKIASKLGYKNVSSFLTSHLPYLINQWLQLCYPIAEFPYQLLQLTDIKEFYRRYQTILIPELFMKKDMGSIEKLCGDIEENMNDIIISCIPRITIYILPLFAASSSKELQSDVNVRKRIALATASYEKLCQLITKDTLSKRISENIDVIVVNVLMCLHNDTDSKRPEPNPPYYNQYIIISTLDYLTNSFSCSKSLISVLIKSQDAIQKILLDLSVSISNEHRLHEKHRILEIYQLFVKLLLKVFHEKLGGSWAFVLRDVIYRLVYIIIDLRTQRNGNNIQHVDTTLEICLSLLFDVCQVSVEHCPQELCKYLRLIISNIIICMDYGGNIQDRVKDVLKLLVIQNTKVMKSGILRLDSFPDNNVNFKSLLQIQKKLKYGRDSFTFDQEIEYFLEVCEESESRRCSYVELLKHLYQQLLKNDCTGLIKQLHLTTDKRSNIFLRLIRQLLTLLQYGSKEEKIESARCLGVIGPVDLSVLSLSKHTNQPSLRTALQVYNGDTDCEKYCYIFHQLDQYLCDPSINIVQCTSDVLKNILATKTGISFSTEYKAKLADKDHLFHYLHPFKPKNKTPTTSPAPISRDVFSNTIDKEELWTPVMVDHDSWITKLTCNLLQSQAVHDDILYLLHPIALLKPELCELILPYIIYDILVHGNKTHKDIFSTRIDSFFKSHSDKDGSPHSISRNKKSVKTMLSVIQYLRQQDRPRQEHQVKTPWDNNFWLSVNYFNLSVAAHYCSSHFMSLLYSEIWCDILKEEMPGRNSQSQGNSQDFVSNIDDNILQELMLETYRCIGDPDGIYGCGAGQLAESTSRIKTYMHENRWDKAVVTYDIETDLHSQQFGFYQSVQEFGASHLLNSCLQGNVAKGAILTPQIEELQYEAAWKTGQWNLEAPMRFEKGVGFHQGIYSCLEAVKNDQTMLIEKATTSVREEIVNAVQLYGNCCQNVYPVLSQLNCLHQLDQFNQILSSNGDLSNLFYQWNNEILAPDFHYIEPILILQSAIIKTLNNDDLQDNLFHSLLHLSKQARQASRFQISERAIYDLHKLDNNLSFILLTQMEEAKLYWARSEINIAKNLIKTLLSRLERLQDVNETAVTLLPQALGTYGNWLAETRSENPTVIMENYLERTVQILHENDDKTTCLEAYLSLARFADTQYQNIVNYMKSSTYESKQALLKKAKQDVEDYKMVSSDKDRYLRILEKQSELDEKELRSMKEDRSKFLIKALEFYIKCLQCGDKYDLRIFRVISLWFDDSNSTDVNGLLADNIESIKSYKFLPLMYQLAARMGSESKGLSLFHKVLNQILERTAIDHPHHALSIILALANANKDMDYIQQAKSSKRSSNGKSSDTGTKEEDRVQAAKNMITRLKLVDKIKNIILDLEKLSDAYIELANTNVEQHRKESRAINLPDNLSITKMKNLTNVAFPTIDTKVNGSCDYDDIVYVQGFEKNYKLAGGINLPKIITCTGSDGIGRRQLVKGKDDLRQDAVMQQVFGMVNNLLRKDSETRKRNLHIRQYKVIPLSQRSGLLEWCEGTQPLGDYLIGNSSNKGAHQRYRPQDLVPIDARRKLAAVHDSADVRKKYKTYKDVCAKFKPVFRHFFMEKFFQPALWFERRLAYTRSVATNSIVGYILGLGDRHVQNILVDCNTAELVHIDLGIAFEQGKILPTPETVSFRLTRDIVDGMGPTGVEGVFRRCCEKTMEVMHTNQESLMTIVQVLLYDPLYVWTLSPQKAHALQLRQNRDVEDLDVTNNDMNDITNTDDRSAASQEQVNKLAERVLLRLQQKLQGIEDSVQLSISGQVNLLIEEARDPKKLCRLFPGWQPHL</sequence>
<dbReference type="GO" id="GO:0000077">
    <property type="term" value="P:DNA damage checkpoint signaling"/>
    <property type="evidence" value="ECO:0007669"/>
    <property type="project" value="UniProtKB-ARBA"/>
</dbReference>
<feature type="coiled-coil region" evidence="24">
    <location>
        <begin position="2367"/>
        <end position="2415"/>
    </location>
</feature>
<dbReference type="InterPro" id="IPR016024">
    <property type="entry name" value="ARM-type_fold"/>
</dbReference>
<dbReference type="GO" id="GO:0005813">
    <property type="term" value="C:centrosome"/>
    <property type="evidence" value="ECO:0007669"/>
    <property type="project" value="UniProtKB-SubCell"/>
</dbReference>
<keyword evidence="8" id="KW-0597">Phosphoprotein</keyword>
<dbReference type="GO" id="GO:0010468">
    <property type="term" value="P:regulation of gene expression"/>
    <property type="evidence" value="ECO:0007669"/>
    <property type="project" value="UniProtKB-ARBA"/>
</dbReference>
<evidence type="ECO:0000256" key="1">
    <source>
        <dbReference type="ARBA" id="ARBA00004123"/>
    </source>
</evidence>
<dbReference type="InterPro" id="IPR044107">
    <property type="entry name" value="PIKKc_ATM"/>
</dbReference>
<dbReference type="GO" id="GO:0003677">
    <property type="term" value="F:DNA binding"/>
    <property type="evidence" value="ECO:0007669"/>
    <property type="project" value="UniProtKB-KW"/>
</dbReference>
<dbReference type="InterPro" id="IPR003151">
    <property type="entry name" value="PIK-rel_kinase_FAT"/>
</dbReference>
<dbReference type="GO" id="GO:0007127">
    <property type="term" value="P:meiosis I"/>
    <property type="evidence" value="ECO:0007669"/>
    <property type="project" value="UniProtKB-ARBA"/>
</dbReference>